<sequence>MPASARGARLPRAPDWLLRGARGPDLLEVLWAVGDKELLYSRLGAEAKTALRGACRSARSWVDACVSSLTIAPCASIVPRSPWVLHVVPPRLVARWRALRRLRVLLSRRVLCEGGCSCDGCVLGPEAVQDALAGALAAALPLLARQLQELQLHFLAADIEGAAVGRGGGQSPWPLPNALVPWVACFLPRLRTLRITGCVEVVYRPLDEMHPGSRPHLLYSGLAAFAQLHSLHLATPAGLHFVPLLAPRLRQLTIERPAAAAPHCYTSVGVGCLLEGLAALTRLTSLSLVGHQVCPCCRAAPQVRPRVCLVRPGAAGPGPAAGAAAAAAAVAAGWWLTVGAAGRAVGMEELARVAAVFLRGRRMLRRGAARKRRGQRPGRRAAVDTDDGDSSTSSGGGGGGGGADSDGDGGRSSEEDDDLDAGDNSDTDTDTGTGMGMDAAAADGAAGRGPGRVGAPPSGAPSIRAALLAAAPVALRVPRLVMSGRPWEPLPRPAGAHEGDVRGTDSEGPVVVWQEPKHTPPLPAGGGHLRMPQRLRSLCMGGTGGGADAPAGGGARARSGGGGGGGGGGSGGGGGGVAGAGARTGATSPAGGTWEVQQLDLRAPGCVHALRQLAALLPPGSPPPPHIILVDSSAWAGHRLRAPEEESEDEDDDWCTSHSDSNSDSDSDGDHDNQRGQQARRQPRRLDGSDTFAEALRYALPPVWGHRARRLTIVCPRGAVRSAGDVLTAAAALPNLELAVVAGGGSPAAMLWGRAGWRRRRRGTCGRATAGGAGLEQRGHLRLEVLITDCICHPRGPLSAALCEFWEVERFGDMLGVRDQLRRRGRLATRGGIRPQLGVHRLRHQGPSAAQSQSQQQQSQPRAEPHVEPAAEFSVAAIVLGGIHSGSGWLDCGAGHGRLGAIPAAGPHAPDPDAELEALLGTDAELWGNLPRRNERWRAAVAARRRRQQRQQQAARRAARRDLSGDEEEGSQPPERAAAAADGWRG</sequence>
<feature type="compositionally biased region" description="Acidic residues" evidence="1">
    <location>
        <begin position="414"/>
        <end position="429"/>
    </location>
</feature>
<feature type="compositionally biased region" description="Basic and acidic residues" evidence="1">
    <location>
        <begin position="495"/>
        <end position="505"/>
    </location>
</feature>
<feature type="compositionally biased region" description="Basic residues" evidence="1">
    <location>
        <begin position="367"/>
        <end position="379"/>
    </location>
</feature>
<organism evidence="2 3">
    <name type="scientific">Chlamydomonas incerta</name>
    <dbReference type="NCBI Taxonomy" id="51695"/>
    <lineage>
        <taxon>Eukaryota</taxon>
        <taxon>Viridiplantae</taxon>
        <taxon>Chlorophyta</taxon>
        <taxon>core chlorophytes</taxon>
        <taxon>Chlorophyceae</taxon>
        <taxon>CS clade</taxon>
        <taxon>Chlamydomonadales</taxon>
        <taxon>Chlamydomonadaceae</taxon>
        <taxon>Chlamydomonas</taxon>
    </lineage>
</organism>
<comment type="caution">
    <text evidence="2">The sequence shown here is derived from an EMBL/GenBank/DDBJ whole genome shotgun (WGS) entry which is preliminary data.</text>
</comment>
<protein>
    <submittedName>
        <fullName evidence="2">Uncharacterized protein</fullName>
    </submittedName>
</protein>
<feature type="region of interest" description="Disordered" evidence="1">
    <location>
        <begin position="541"/>
        <end position="591"/>
    </location>
</feature>
<evidence type="ECO:0000256" key="1">
    <source>
        <dbReference type="SAM" id="MobiDB-lite"/>
    </source>
</evidence>
<feature type="region of interest" description="Disordered" evidence="1">
    <location>
        <begin position="486"/>
        <end position="505"/>
    </location>
</feature>
<evidence type="ECO:0000313" key="2">
    <source>
        <dbReference type="EMBL" id="KAG2428479.1"/>
    </source>
</evidence>
<proteinExistence type="predicted"/>
<gene>
    <name evidence="2" type="ORF">HXX76_011597</name>
</gene>
<feature type="region of interest" description="Disordered" evidence="1">
    <location>
        <begin position="367"/>
        <end position="459"/>
    </location>
</feature>
<reference evidence="2" key="1">
    <citation type="journal article" date="2020" name="bioRxiv">
        <title>Comparative genomics of Chlamydomonas.</title>
        <authorList>
            <person name="Craig R.J."/>
            <person name="Hasan A.R."/>
            <person name="Ness R.W."/>
            <person name="Keightley P.D."/>
        </authorList>
    </citation>
    <scope>NUCLEOTIDE SEQUENCE</scope>
    <source>
        <strain evidence="2">SAG 7.73</strain>
    </source>
</reference>
<dbReference type="OrthoDB" id="10649422at2759"/>
<feature type="region of interest" description="Disordered" evidence="1">
    <location>
        <begin position="835"/>
        <end position="868"/>
    </location>
</feature>
<feature type="compositionally biased region" description="Low complexity" evidence="1">
    <location>
        <begin position="848"/>
        <end position="860"/>
    </location>
</feature>
<keyword evidence="3" id="KW-1185">Reference proteome</keyword>
<accession>A0A835SUF4</accession>
<dbReference type="Proteomes" id="UP000650467">
    <property type="component" value="Unassembled WGS sequence"/>
</dbReference>
<feature type="compositionally biased region" description="Gly residues" evidence="1">
    <location>
        <begin position="541"/>
        <end position="579"/>
    </location>
</feature>
<dbReference type="EMBL" id="JAEHOC010000034">
    <property type="protein sequence ID" value="KAG2428479.1"/>
    <property type="molecule type" value="Genomic_DNA"/>
</dbReference>
<feature type="compositionally biased region" description="Low complexity" evidence="1">
    <location>
        <begin position="430"/>
        <end position="445"/>
    </location>
</feature>
<name>A0A835SUF4_CHLIN</name>
<feature type="compositionally biased region" description="Low complexity" evidence="1">
    <location>
        <begin position="580"/>
        <end position="591"/>
    </location>
</feature>
<evidence type="ECO:0000313" key="3">
    <source>
        <dbReference type="Proteomes" id="UP000650467"/>
    </source>
</evidence>
<dbReference type="AlphaFoldDB" id="A0A835SUF4"/>
<feature type="compositionally biased region" description="Gly residues" evidence="1">
    <location>
        <begin position="394"/>
        <end position="404"/>
    </location>
</feature>
<feature type="region of interest" description="Disordered" evidence="1">
    <location>
        <begin position="943"/>
        <end position="986"/>
    </location>
</feature>
<feature type="region of interest" description="Disordered" evidence="1">
    <location>
        <begin position="640"/>
        <end position="688"/>
    </location>
</feature>
<feature type="compositionally biased region" description="Acidic residues" evidence="1">
    <location>
        <begin position="645"/>
        <end position="654"/>
    </location>
</feature>